<proteinExistence type="predicted"/>
<dbReference type="EMBL" id="MU003493">
    <property type="protein sequence ID" value="KAF2476805.1"/>
    <property type="molecule type" value="Genomic_DNA"/>
</dbReference>
<keyword evidence="2" id="KW-1185">Reference proteome</keyword>
<sequence>MALNNTFSNATCLTPATMYPNMTEIEECQSRAESIYCYPPNGTRICVPTEDVPFYWPPKYYHSDAKICLEYDLNSYFAYFRYNWGNKTQEFTPAMYEAVASPIPGQLNEKMMRMYLLERRFNTSLDPYNLETYDGPKLILVKTAEFPSRTRSYGITATVTTQSSNHNSHSSSGISSQKAAGIALATIFGIIAVLVLLCCRCCLGRRNKNAGGVNGRAEDFARRVPDLQTQSENIPSRTQGTNFGEEMTTLDMNNEPQRPTRIRDADLESLPPYNIDKPPKYSP</sequence>
<evidence type="ECO:0000313" key="1">
    <source>
        <dbReference type="EMBL" id="KAF2476805.1"/>
    </source>
</evidence>
<protein>
    <submittedName>
        <fullName evidence="1">Uncharacterized protein</fullName>
    </submittedName>
</protein>
<evidence type="ECO:0000313" key="2">
    <source>
        <dbReference type="Proteomes" id="UP000799755"/>
    </source>
</evidence>
<reference evidence="1" key="1">
    <citation type="journal article" date="2020" name="Stud. Mycol.">
        <title>101 Dothideomycetes genomes: a test case for predicting lifestyles and emergence of pathogens.</title>
        <authorList>
            <person name="Haridas S."/>
            <person name="Albert R."/>
            <person name="Binder M."/>
            <person name="Bloem J."/>
            <person name="Labutti K."/>
            <person name="Salamov A."/>
            <person name="Andreopoulos B."/>
            <person name="Baker S."/>
            <person name="Barry K."/>
            <person name="Bills G."/>
            <person name="Bluhm B."/>
            <person name="Cannon C."/>
            <person name="Castanera R."/>
            <person name="Culley D."/>
            <person name="Daum C."/>
            <person name="Ezra D."/>
            <person name="Gonzalez J."/>
            <person name="Henrissat B."/>
            <person name="Kuo A."/>
            <person name="Liang C."/>
            <person name="Lipzen A."/>
            <person name="Lutzoni F."/>
            <person name="Magnuson J."/>
            <person name="Mondo S."/>
            <person name="Nolan M."/>
            <person name="Ohm R."/>
            <person name="Pangilinan J."/>
            <person name="Park H.-J."/>
            <person name="Ramirez L."/>
            <person name="Alfaro M."/>
            <person name="Sun H."/>
            <person name="Tritt A."/>
            <person name="Yoshinaga Y."/>
            <person name="Zwiers L.-H."/>
            <person name="Turgeon B."/>
            <person name="Goodwin S."/>
            <person name="Spatafora J."/>
            <person name="Crous P."/>
            <person name="Grigoriev I."/>
        </authorList>
    </citation>
    <scope>NUCLEOTIDE SEQUENCE</scope>
    <source>
        <strain evidence="1">ATCC 200398</strain>
    </source>
</reference>
<comment type="caution">
    <text evidence="1">The sequence shown here is derived from an EMBL/GenBank/DDBJ whole genome shotgun (WGS) entry which is preliminary data.</text>
</comment>
<gene>
    <name evidence="1" type="ORF">BDR25DRAFT_338957</name>
</gene>
<organism evidence="1 2">
    <name type="scientific">Lindgomyces ingoldianus</name>
    <dbReference type="NCBI Taxonomy" id="673940"/>
    <lineage>
        <taxon>Eukaryota</taxon>
        <taxon>Fungi</taxon>
        <taxon>Dikarya</taxon>
        <taxon>Ascomycota</taxon>
        <taxon>Pezizomycotina</taxon>
        <taxon>Dothideomycetes</taxon>
        <taxon>Pleosporomycetidae</taxon>
        <taxon>Pleosporales</taxon>
        <taxon>Lindgomycetaceae</taxon>
        <taxon>Lindgomyces</taxon>
    </lineage>
</organism>
<accession>A0ACB6RCM3</accession>
<name>A0ACB6RCM3_9PLEO</name>
<dbReference type="Proteomes" id="UP000799755">
    <property type="component" value="Unassembled WGS sequence"/>
</dbReference>